<name>G7Y4C5_CLOSI</name>
<protein>
    <recommendedName>
        <fullName evidence="3">ATP-binding cassette transporter</fullName>
    </recommendedName>
</protein>
<accession>G7Y4C5</accession>
<evidence type="ECO:0000313" key="2">
    <source>
        <dbReference type="Proteomes" id="UP000008909"/>
    </source>
</evidence>
<proteinExistence type="predicted"/>
<dbReference type="Proteomes" id="UP000008909">
    <property type="component" value="Unassembled WGS sequence"/>
</dbReference>
<dbReference type="EMBL" id="DF142855">
    <property type="protein sequence ID" value="GAA47811.1"/>
    <property type="molecule type" value="Genomic_DNA"/>
</dbReference>
<evidence type="ECO:0008006" key="3">
    <source>
        <dbReference type="Google" id="ProtNLM"/>
    </source>
</evidence>
<gene>
    <name evidence="1" type="ORF">CLF_100830</name>
</gene>
<dbReference type="AlphaFoldDB" id="G7Y4C5"/>
<reference evidence="1" key="1">
    <citation type="journal article" date="2011" name="Genome Biol.">
        <title>The draft genome of the carcinogenic human liver fluke Clonorchis sinensis.</title>
        <authorList>
            <person name="Wang X."/>
            <person name="Chen W."/>
            <person name="Huang Y."/>
            <person name="Sun J."/>
            <person name="Men J."/>
            <person name="Liu H."/>
            <person name="Luo F."/>
            <person name="Guo L."/>
            <person name="Lv X."/>
            <person name="Deng C."/>
            <person name="Zhou C."/>
            <person name="Fan Y."/>
            <person name="Li X."/>
            <person name="Huang L."/>
            <person name="Hu Y."/>
            <person name="Liang C."/>
            <person name="Hu X."/>
            <person name="Xu J."/>
            <person name="Yu X."/>
        </authorList>
    </citation>
    <scope>NUCLEOTIDE SEQUENCE [LARGE SCALE GENOMIC DNA]</scope>
    <source>
        <strain evidence="1">Henan</strain>
    </source>
</reference>
<organism evidence="1 2">
    <name type="scientific">Clonorchis sinensis</name>
    <name type="common">Chinese liver fluke</name>
    <dbReference type="NCBI Taxonomy" id="79923"/>
    <lineage>
        <taxon>Eukaryota</taxon>
        <taxon>Metazoa</taxon>
        <taxon>Spiralia</taxon>
        <taxon>Lophotrochozoa</taxon>
        <taxon>Platyhelminthes</taxon>
        <taxon>Trematoda</taxon>
        <taxon>Digenea</taxon>
        <taxon>Opisthorchiida</taxon>
        <taxon>Opisthorchiata</taxon>
        <taxon>Opisthorchiidae</taxon>
        <taxon>Clonorchis</taxon>
    </lineage>
</organism>
<evidence type="ECO:0000313" key="1">
    <source>
        <dbReference type="EMBL" id="GAA47811.1"/>
    </source>
</evidence>
<keyword evidence="2" id="KW-1185">Reference proteome</keyword>
<reference key="2">
    <citation type="submission" date="2011-10" db="EMBL/GenBank/DDBJ databases">
        <title>The genome and transcriptome sequence of Clonorchis sinensis provide insights into the carcinogenic liver fluke.</title>
        <authorList>
            <person name="Wang X."/>
            <person name="Huang Y."/>
            <person name="Chen W."/>
            <person name="Liu H."/>
            <person name="Guo L."/>
            <person name="Chen Y."/>
            <person name="Luo F."/>
            <person name="Zhou W."/>
            <person name="Sun J."/>
            <person name="Mao Q."/>
            <person name="Liang P."/>
            <person name="Zhou C."/>
            <person name="Tian Y."/>
            <person name="Men J."/>
            <person name="Lv X."/>
            <person name="Huang L."/>
            <person name="Zhou J."/>
            <person name="Hu Y."/>
            <person name="Li R."/>
            <person name="Zhang F."/>
            <person name="Lei H."/>
            <person name="Li X."/>
            <person name="Hu X."/>
            <person name="Liang C."/>
            <person name="Xu J."/>
            <person name="Wu Z."/>
            <person name="Yu X."/>
        </authorList>
    </citation>
    <scope>NUCLEOTIDE SEQUENCE</scope>
    <source>
        <strain>Henan</strain>
    </source>
</reference>
<sequence>MNDTRKWIPTGNEYDGVRKSLKRQILKSLRKDQELWWTSKTREMKAFATGHSHALYQLIR</sequence>